<dbReference type="EnsemblMetazoa" id="Aqu2.1.28970_001">
    <property type="protein sequence ID" value="Aqu2.1.28970_001"/>
    <property type="gene ID" value="Aqu2.1.28970"/>
</dbReference>
<feature type="compositionally biased region" description="Basic and acidic residues" evidence="1">
    <location>
        <begin position="148"/>
        <end position="161"/>
    </location>
</feature>
<keyword evidence="4" id="KW-1185">Reference proteome</keyword>
<sequence>MNILPKKSWHVLTRDNLERVRRDEAEAKRQEEEKAKRAALAEQEAKIEFMRKRAREEQQRGQYEDLIRTGGTSETKAAPVETDRHINFFADMKTGVGLEGSVNPDHEKELKQEQETWEKKTGILTYLVDKEGASSEGPWYAKKKDRKDKRSHEEKKARMDPLNDMMSYVDAKRKCLDSSSSSSLSTVTPKAATSKDREEPPEKSKKKKKKKREEEKKAVLERLRAERKRREGAEKVRSDALMKKHYGLEEAQERKEEATTGRYNSQYNPHLSRT</sequence>
<dbReference type="eggNOG" id="ENOG502RZ97">
    <property type="taxonomic scope" value="Eukaryota"/>
</dbReference>
<feature type="region of interest" description="Disordered" evidence="1">
    <location>
        <begin position="53"/>
        <end position="82"/>
    </location>
</feature>
<name>A0A1X7ULV2_AMPQE</name>
<dbReference type="AlphaFoldDB" id="A0A1X7ULV2"/>
<evidence type="ECO:0000256" key="1">
    <source>
        <dbReference type="SAM" id="MobiDB-lite"/>
    </source>
</evidence>
<feature type="region of interest" description="Disordered" evidence="1">
    <location>
        <begin position="97"/>
        <end position="116"/>
    </location>
</feature>
<dbReference type="OrthoDB" id="2159131at2759"/>
<reference evidence="3" key="2">
    <citation type="submission" date="2017-05" db="UniProtKB">
        <authorList>
            <consortium name="EnsemblMetazoa"/>
        </authorList>
    </citation>
    <scope>IDENTIFICATION</scope>
</reference>
<feature type="region of interest" description="Disordered" evidence="1">
    <location>
        <begin position="133"/>
        <end position="274"/>
    </location>
</feature>
<evidence type="ECO:0000313" key="4">
    <source>
        <dbReference type="Proteomes" id="UP000007879"/>
    </source>
</evidence>
<dbReference type="PANTHER" id="PTHR22093:SF0">
    <property type="entry name" value="LEUKOCYTE RECEPTOR CLUSTER MEMBER 1"/>
    <property type="match status" value="1"/>
</dbReference>
<feature type="compositionally biased region" description="Basic and acidic residues" evidence="1">
    <location>
        <begin position="212"/>
        <end position="259"/>
    </location>
</feature>
<dbReference type="SMART" id="SM01083">
    <property type="entry name" value="Cir_N"/>
    <property type="match status" value="1"/>
</dbReference>
<reference evidence="4" key="1">
    <citation type="journal article" date="2010" name="Nature">
        <title>The Amphimedon queenslandica genome and the evolution of animal complexity.</title>
        <authorList>
            <person name="Srivastava M."/>
            <person name="Simakov O."/>
            <person name="Chapman J."/>
            <person name="Fahey B."/>
            <person name="Gauthier M.E."/>
            <person name="Mitros T."/>
            <person name="Richards G.S."/>
            <person name="Conaco C."/>
            <person name="Dacre M."/>
            <person name="Hellsten U."/>
            <person name="Larroux C."/>
            <person name="Putnam N.H."/>
            <person name="Stanke M."/>
            <person name="Adamska M."/>
            <person name="Darling A."/>
            <person name="Degnan S.M."/>
            <person name="Oakley T.H."/>
            <person name="Plachetzki D.C."/>
            <person name="Zhai Y."/>
            <person name="Adamski M."/>
            <person name="Calcino A."/>
            <person name="Cummins S.F."/>
            <person name="Goodstein D.M."/>
            <person name="Harris C."/>
            <person name="Jackson D.J."/>
            <person name="Leys S.P."/>
            <person name="Shu S."/>
            <person name="Woodcroft B.J."/>
            <person name="Vervoort M."/>
            <person name="Kosik K.S."/>
            <person name="Manning G."/>
            <person name="Degnan B.M."/>
            <person name="Rokhsar D.S."/>
        </authorList>
    </citation>
    <scope>NUCLEOTIDE SEQUENCE [LARGE SCALE GENOMIC DNA]</scope>
</reference>
<protein>
    <recommendedName>
        <fullName evidence="2">CBF1-interacting co-repressor CIR N-terminal domain-containing protein</fullName>
    </recommendedName>
</protein>
<feature type="compositionally biased region" description="Polar residues" evidence="1">
    <location>
        <begin position="261"/>
        <end position="274"/>
    </location>
</feature>
<proteinExistence type="predicted"/>
<gene>
    <name evidence="3" type="primary">100639659</name>
</gene>
<feature type="domain" description="CBF1-interacting co-repressor CIR N-terminal" evidence="2">
    <location>
        <begin position="8"/>
        <end position="44"/>
    </location>
</feature>
<organism evidence="3">
    <name type="scientific">Amphimedon queenslandica</name>
    <name type="common">Sponge</name>
    <dbReference type="NCBI Taxonomy" id="400682"/>
    <lineage>
        <taxon>Eukaryota</taxon>
        <taxon>Metazoa</taxon>
        <taxon>Porifera</taxon>
        <taxon>Demospongiae</taxon>
        <taxon>Heteroscleromorpha</taxon>
        <taxon>Haplosclerida</taxon>
        <taxon>Niphatidae</taxon>
        <taxon>Amphimedon</taxon>
    </lineage>
</organism>
<dbReference type="KEGG" id="aqu:100639659"/>
<accession>A0A1X7ULV2</accession>
<dbReference type="PANTHER" id="PTHR22093">
    <property type="entry name" value="LEUKOCYTE RECEPTOR CLUSTER LRC MEMBER 1"/>
    <property type="match status" value="1"/>
</dbReference>
<dbReference type="InterPro" id="IPR019339">
    <property type="entry name" value="CIR_N_dom"/>
</dbReference>
<evidence type="ECO:0000313" key="3">
    <source>
        <dbReference type="EnsemblMetazoa" id="Aqu2.1.28970_001"/>
    </source>
</evidence>
<dbReference type="InterPro" id="IPR039875">
    <property type="entry name" value="LENG1-like"/>
</dbReference>
<feature type="compositionally biased region" description="Basic and acidic residues" evidence="1">
    <location>
        <begin position="53"/>
        <end position="67"/>
    </location>
</feature>
<dbReference type="OMA" id="VWRRDNI"/>
<feature type="compositionally biased region" description="Basic and acidic residues" evidence="1">
    <location>
        <begin position="193"/>
        <end position="203"/>
    </location>
</feature>
<evidence type="ECO:0000259" key="2">
    <source>
        <dbReference type="SMART" id="SM01083"/>
    </source>
</evidence>
<dbReference type="Proteomes" id="UP000007879">
    <property type="component" value="Unassembled WGS sequence"/>
</dbReference>
<dbReference type="STRING" id="400682.A0A1X7ULV2"/>
<dbReference type="InParanoid" id="A0A1X7ULV2"/>
<feature type="compositionally biased region" description="Basic and acidic residues" evidence="1">
    <location>
        <begin position="104"/>
        <end position="116"/>
    </location>
</feature>
<dbReference type="EnsemblMetazoa" id="XM_003387311.3">
    <property type="protein sequence ID" value="XP_003387359.1"/>
    <property type="gene ID" value="LOC100639659"/>
</dbReference>